<evidence type="ECO:0000313" key="1">
    <source>
        <dbReference type="EMBL" id="NOJ70995.1"/>
    </source>
</evidence>
<reference evidence="1 2" key="1">
    <citation type="submission" date="2020-05" db="EMBL/GenBank/DDBJ databases">
        <title>Whole genome sequencing and identification of novel metabolites from Paenibacillus alvei strain JR949.</title>
        <authorList>
            <person name="Rajendhran J."/>
            <person name="Sree Pranav P."/>
            <person name="Mahalakshmi B."/>
            <person name="Karthikeyan R."/>
        </authorList>
    </citation>
    <scope>NUCLEOTIDE SEQUENCE [LARGE SCALE GENOMIC DNA]</scope>
    <source>
        <strain evidence="1 2">JR949</strain>
    </source>
</reference>
<dbReference type="EMBL" id="JABFOR010000010">
    <property type="protein sequence ID" value="NOJ70995.1"/>
    <property type="molecule type" value="Genomic_DNA"/>
</dbReference>
<dbReference type="RefSeq" id="WP_163979676.1">
    <property type="nucleotide sequence ID" value="NZ_JABFOR010000010.1"/>
</dbReference>
<proteinExistence type="predicted"/>
<accession>A0AAP6ZVT2</accession>
<evidence type="ECO:0000313" key="2">
    <source>
        <dbReference type="Proteomes" id="UP000552038"/>
    </source>
</evidence>
<gene>
    <name evidence="1" type="ORF">HMI46_10560</name>
</gene>
<dbReference type="AlphaFoldDB" id="A0AAP6ZVT2"/>
<comment type="caution">
    <text evidence="1">The sequence shown here is derived from an EMBL/GenBank/DDBJ whole genome shotgun (WGS) entry which is preliminary data.</text>
</comment>
<dbReference type="Proteomes" id="UP000552038">
    <property type="component" value="Unassembled WGS sequence"/>
</dbReference>
<name>A0AAP6ZVT2_PAEAL</name>
<organism evidence="1 2">
    <name type="scientific">Paenibacillus alvei</name>
    <name type="common">Bacillus alvei</name>
    <dbReference type="NCBI Taxonomy" id="44250"/>
    <lineage>
        <taxon>Bacteria</taxon>
        <taxon>Bacillati</taxon>
        <taxon>Bacillota</taxon>
        <taxon>Bacilli</taxon>
        <taxon>Bacillales</taxon>
        <taxon>Paenibacillaceae</taxon>
        <taxon>Paenibacillus</taxon>
    </lineage>
</organism>
<protein>
    <submittedName>
        <fullName evidence="1">Uncharacterized protein</fullName>
    </submittedName>
</protein>
<sequence>MKHHVMMAAPFIDGDENKLSVADLDLALIKQAKEALKLLIRDKEVEQKGGRVGALLSF</sequence>